<dbReference type="AlphaFoldDB" id="A0AA38VVP9"/>
<name>A0AA38VVP9_9PEZI</name>
<protein>
    <submittedName>
        <fullName evidence="2">Uncharacterized protein</fullName>
    </submittedName>
</protein>
<evidence type="ECO:0000313" key="2">
    <source>
        <dbReference type="EMBL" id="KAJ9155544.1"/>
    </source>
</evidence>
<evidence type="ECO:0000313" key="3">
    <source>
        <dbReference type="Proteomes" id="UP001174694"/>
    </source>
</evidence>
<feature type="region of interest" description="Disordered" evidence="1">
    <location>
        <begin position="247"/>
        <end position="271"/>
    </location>
</feature>
<reference evidence="2" key="1">
    <citation type="submission" date="2022-07" db="EMBL/GenBank/DDBJ databases">
        <title>Fungi with potential for degradation of polypropylene.</title>
        <authorList>
            <person name="Gostincar C."/>
        </authorList>
    </citation>
    <scope>NUCLEOTIDE SEQUENCE</scope>
    <source>
        <strain evidence="2">EXF-13308</strain>
    </source>
</reference>
<comment type="caution">
    <text evidence="2">The sequence shown here is derived from an EMBL/GenBank/DDBJ whole genome shotgun (WGS) entry which is preliminary data.</text>
</comment>
<gene>
    <name evidence="2" type="ORF">NKR23_g2112</name>
</gene>
<organism evidence="2 3">
    <name type="scientific">Pleurostoma richardsiae</name>
    <dbReference type="NCBI Taxonomy" id="41990"/>
    <lineage>
        <taxon>Eukaryota</taxon>
        <taxon>Fungi</taxon>
        <taxon>Dikarya</taxon>
        <taxon>Ascomycota</taxon>
        <taxon>Pezizomycotina</taxon>
        <taxon>Sordariomycetes</taxon>
        <taxon>Sordariomycetidae</taxon>
        <taxon>Calosphaeriales</taxon>
        <taxon>Pleurostomataceae</taxon>
        <taxon>Pleurostoma</taxon>
    </lineage>
</organism>
<keyword evidence="3" id="KW-1185">Reference proteome</keyword>
<dbReference type="Proteomes" id="UP001174694">
    <property type="component" value="Unassembled WGS sequence"/>
</dbReference>
<dbReference type="EMBL" id="JANBVO010000003">
    <property type="protein sequence ID" value="KAJ9155544.1"/>
    <property type="molecule type" value="Genomic_DNA"/>
</dbReference>
<feature type="compositionally biased region" description="Acidic residues" evidence="1">
    <location>
        <begin position="253"/>
        <end position="271"/>
    </location>
</feature>
<sequence length="271" mass="31167">MIQGSSSPVLRSSSEFEADWYDVDEDEHESRRSKPEEVTVHLVRCLLQCVLNLCLVQDADGQRPETEVQPRIEPKRVVTQVAGAVSITAEDDGGVCRMRWLNNAWVMDNEYLVLLEAKRKFQGIQFDDKSGRYKPIVPTDNLAQCLGEAVIAWKEHQQLLRHGVFLVAATNTFLRFIHFKFGRDYAEYLDASDEATQKHIANDQDKDTFVYMHGTEWFNIQSREGRQAVLCHILAILRWHDDHELSRGRASAEEDSDQDYDEDSMDMDGDD</sequence>
<accession>A0AA38VVP9</accession>
<evidence type="ECO:0000256" key="1">
    <source>
        <dbReference type="SAM" id="MobiDB-lite"/>
    </source>
</evidence>
<proteinExistence type="predicted"/>